<evidence type="ECO:0000313" key="1">
    <source>
        <dbReference type="EMBL" id="KZN30777.1"/>
    </source>
</evidence>
<evidence type="ECO:0000313" key="2">
    <source>
        <dbReference type="Proteomes" id="UP000076643"/>
    </source>
</evidence>
<comment type="caution">
    <text evidence="1">The sequence shown here is derived from an EMBL/GenBank/DDBJ whole genome shotgun (WGS) entry which is preliminary data.</text>
</comment>
<sequence>MLNSMPKLFLNTKNLKSEKTCINNIFAKFIKENGLITYD</sequence>
<reference evidence="1 2" key="1">
    <citation type="submission" date="2013-07" db="EMBL/GenBank/DDBJ databases">
        <title>Comparative Genomic and Metabolomic Analysis of Twelve Strains of Pseudoalteromonas luteoviolacea.</title>
        <authorList>
            <person name="Vynne N.G."/>
            <person name="Mansson M."/>
            <person name="Gram L."/>
        </authorList>
    </citation>
    <scope>NUCLEOTIDE SEQUENCE [LARGE SCALE GENOMIC DNA]</scope>
    <source>
        <strain evidence="1 2">DSM 6061</strain>
    </source>
</reference>
<gene>
    <name evidence="1" type="ORF">N475_05065</name>
</gene>
<dbReference type="PATRIC" id="fig|1365250.3.peg.4854"/>
<dbReference type="Proteomes" id="UP000076643">
    <property type="component" value="Unassembled WGS sequence"/>
</dbReference>
<protein>
    <submittedName>
        <fullName evidence="1">Uncharacterized protein</fullName>
    </submittedName>
</protein>
<dbReference type="AlphaFoldDB" id="A0A166UKD0"/>
<organism evidence="1 2">
    <name type="scientific">Pseudoalteromonas luteoviolacea DSM 6061</name>
    <dbReference type="NCBI Taxonomy" id="1365250"/>
    <lineage>
        <taxon>Bacteria</taxon>
        <taxon>Pseudomonadati</taxon>
        <taxon>Pseudomonadota</taxon>
        <taxon>Gammaproteobacteria</taxon>
        <taxon>Alteromonadales</taxon>
        <taxon>Pseudoalteromonadaceae</taxon>
        <taxon>Pseudoalteromonas</taxon>
    </lineage>
</organism>
<accession>A0A166UKD0</accession>
<name>A0A166UKD0_9GAMM</name>
<proteinExistence type="predicted"/>
<dbReference type="EMBL" id="AUYB01000147">
    <property type="protein sequence ID" value="KZN30777.1"/>
    <property type="molecule type" value="Genomic_DNA"/>
</dbReference>
<keyword evidence="2" id="KW-1185">Reference proteome</keyword>